<organism evidence="1 3">
    <name type="scientific">Spodoptera littoralis nuclear polyhedrosis virus</name>
    <name type="common">SlNPV</name>
    <dbReference type="NCBI Taxonomy" id="10456"/>
    <lineage>
        <taxon>Viruses</taxon>
        <taxon>Viruses incertae sedis</taxon>
        <taxon>Naldaviricetes</taxon>
        <taxon>Lefavirales</taxon>
        <taxon>Baculoviridae</taxon>
        <taxon>Alphabaculovirus</taxon>
        <taxon>Alphabaculovirus splittoralis</taxon>
    </lineage>
</organism>
<dbReference type="EMBL" id="MG958660">
    <property type="protein sequence ID" value="AYU75317.1"/>
    <property type="molecule type" value="Genomic_DNA"/>
</dbReference>
<name>M1JTK6_NPVSL</name>
<sequence length="258" mass="31037">MFFDSNHLYICKTKTMVEHVWPVYDTRQSHLPSFEPYARMIDRAIRSTSKRSKKARLLAYKICMSVKSELKKSLRRLYFAIAQQRVGTIECMLNTEILNPNLFRVENVRIVNGHQLHATIEFANYDYDTRRPCFVYYSTEERALRIIFKPIIVYDQEFWYRYIDLYGMMRDKNFYHPQIDRFVHDSNSSVFTSWPPISRYETGSIDDRSFESIMFTAHQRRPKDRMPACRGVVKKFKVLNGQCKNFSYKYQRNFIIKL</sequence>
<dbReference type="EMBL" id="JX454574">
    <property type="protein sequence ID" value="AGE89985.1"/>
    <property type="molecule type" value="Genomic_DNA"/>
</dbReference>
<reference evidence="1 3" key="1">
    <citation type="journal article" date="2013" name="Virus Res.">
        <title>Determination and analysis of the genome sequence of Spodoptera littoralis multiple nucleopolyhedrovirus.</title>
        <authorList>
            <person name="Breitenbach J.E."/>
            <person name="El-Sheikh el.-S.A."/>
            <person name="Harrison R.L."/>
            <person name="Rowley D.L."/>
            <person name="Sparks M.E."/>
            <person name="Gundersen-Rindal D.E."/>
            <person name="Popham H.J."/>
        </authorList>
    </citation>
    <scope>NUCLEOTIDE SEQUENCE [LARGE SCALE GENOMIC DNA]</scope>
    <source>
        <strain evidence="1">AN1956</strain>
    </source>
</reference>
<dbReference type="OrthoDB" id="29956at10239"/>
<reference evidence="2" key="2">
    <citation type="submission" date="2018-02" db="EMBL/GenBank/DDBJ databases">
        <title>Genome analyses of the Tunisian isolate of Spodoptera littoralis#nucleopolyhedrovirus SpliNPV-Tun2 and biological activity identification.</title>
        <authorList>
            <person name="Ben Tiba S."/>
            <person name="Wennmann J.T."/>
            <person name="Laarif A."/>
            <person name="Larem A."/>
            <person name="Fattouch S."/>
            <person name="Jehle J.A."/>
        </authorList>
    </citation>
    <scope>NUCLEOTIDE SEQUENCE</scope>
    <source>
        <strain evidence="2">SpliNPV-Tun2</strain>
    </source>
</reference>
<gene>
    <name evidence="2" type="primary">ORF130</name>
    <name evidence="1" type="ORF">SlsnVgp130</name>
</gene>
<organismHost>
    <name type="scientific">Lepidoptera</name>
    <name type="common">moths &amp; butterflies</name>
    <dbReference type="NCBI Taxonomy" id="7088"/>
</organismHost>
<dbReference type="Proteomes" id="UP000232896">
    <property type="component" value="Segment"/>
</dbReference>
<evidence type="ECO:0000313" key="3">
    <source>
        <dbReference type="Proteomes" id="UP000232896"/>
    </source>
</evidence>
<keyword evidence="3" id="KW-1185">Reference proteome</keyword>
<evidence type="ECO:0000313" key="1">
    <source>
        <dbReference type="EMBL" id="AGE89985.1"/>
    </source>
</evidence>
<proteinExistence type="predicted"/>
<protein>
    <submittedName>
        <fullName evidence="1">Uncharacterized protein</fullName>
    </submittedName>
</protein>
<accession>M1JTK6</accession>
<evidence type="ECO:0000313" key="2">
    <source>
        <dbReference type="EMBL" id="AYU75317.1"/>
    </source>
</evidence>